<dbReference type="PANTHER" id="PTHR33121:SF70">
    <property type="entry name" value="SIGNALING PROTEIN YKOW"/>
    <property type="match status" value="1"/>
</dbReference>
<evidence type="ECO:0000313" key="3">
    <source>
        <dbReference type="Proteomes" id="UP001589733"/>
    </source>
</evidence>
<dbReference type="EMBL" id="JBHLYR010000045">
    <property type="protein sequence ID" value="MFB9993310.1"/>
    <property type="molecule type" value="Genomic_DNA"/>
</dbReference>
<comment type="caution">
    <text evidence="2">The sequence shown here is derived from an EMBL/GenBank/DDBJ whole genome shotgun (WGS) entry which is preliminary data.</text>
</comment>
<reference evidence="2 3" key="1">
    <citation type="submission" date="2024-09" db="EMBL/GenBank/DDBJ databases">
        <authorList>
            <person name="Sun Q."/>
            <person name="Mori K."/>
        </authorList>
    </citation>
    <scope>NUCLEOTIDE SEQUENCE [LARGE SCALE GENOMIC DNA]</scope>
    <source>
        <strain evidence="2 3">JCM 13503</strain>
    </source>
</reference>
<sequence>MEAMVALGQSLTISVIIEGLETQQQLETVKHLGCHVGQGYFFARPQPAAQAGTYRRTDPYGIRLESVLAT</sequence>
<dbReference type="Pfam" id="PF00563">
    <property type="entry name" value="EAL"/>
    <property type="match status" value="1"/>
</dbReference>
<protein>
    <submittedName>
        <fullName evidence="2">EAL domain-containing protein</fullName>
    </submittedName>
</protein>
<dbReference type="PANTHER" id="PTHR33121">
    <property type="entry name" value="CYCLIC DI-GMP PHOSPHODIESTERASE PDEF"/>
    <property type="match status" value="1"/>
</dbReference>
<evidence type="ECO:0000313" key="2">
    <source>
        <dbReference type="EMBL" id="MFB9993310.1"/>
    </source>
</evidence>
<dbReference type="Proteomes" id="UP001589733">
    <property type="component" value="Unassembled WGS sequence"/>
</dbReference>
<dbReference type="InterPro" id="IPR001633">
    <property type="entry name" value="EAL_dom"/>
</dbReference>
<proteinExistence type="predicted"/>
<gene>
    <name evidence="2" type="ORF">ACFFLM_15155</name>
</gene>
<feature type="domain" description="EAL" evidence="1">
    <location>
        <begin position="1"/>
        <end position="59"/>
    </location>
</feature>
<dbReference type="RefSeq" id="WP_380011965.1">
    <property type="nucleotide sequence ID" value="NZ_JBHLYR010000045.1"/>
</dbReference>
<evidence type="ECO:0000259" key="1">
    <source>
        <dbReference type="PROSITE" id="PS50883"/>
    </source>
</evidence>
<accession>A0ABV6B0U2</accession>
<dbReference type="InterPro" id="IPR035919">
    <property type="entry name" value="EAL_sf"/>
</dbReference>
<name>A0ABV6B0U2_9DEIO</name>
<organism evidence="2 3">
    <name type="scientific">Deinococcus oregonensis</name>
    <dbReference type="NCBI Taxonomy" id="1805970"/>
    <lineage>
        <taxon>Bacteria</taxon>
        <taxon>Thermotogati</taxon>
        <taxon>Deinococcota</taxon>
        <taxon>Deinococci</taxon>
        <taxon>Deinococcales</taxon>
        <taxon>Deinococcaceae</taxon>
        <taxon>Deinococcus</taxon>
    </lineage>
</organism>
<keyword evidence="3" id="KW-1185">Reference proteome</keyword>
<dbReference type="InterPro" id="IPR050706">
    <property type="entry name" value="Cyclic-di-GMP_PDE-like"/>
</dbReference>
<dbReference type="Gene3D" id="3.20.20.450">
    <property type="entry name" value="EAL domain"/>
    <property type="match status" value="1"/>
</dbReference>
<dbReference type="PROSITE" id="PS50883">
    <property type="entry name" value="EAL"/>
    <property type="match status" value="1"/>
</dbReference>
<dbReference type="SUPFAM" id="SSF141868">
    <property type="entry name" value="EAL domain-like"/>
    <property type="match status" value="1"/>
</dbReference>